<organism evidence="1">
    <name type="scientific">viral metagenome</name>
    <dbReference type="NCBI Taxonomy" id="1070528"/>
    <lineage>
        <taxon>unclassified sequences</taxon>
        <taxon>metagenomes</taxon>
        <taxon>organismal metagenomes</taxon>
    </lineage>
</organism>
<protein>
    <submittedName>
        <fullName evidence="1">Uncharacterized protein</fullName>
    </submittedName>
</protein>
<sequence>MNPEEKSEFGKGCVYCLLLFASHFGNDQWNEIMTRKSNEQYLTRKIRAWANGASDHLFELEIPKGNEELEETLLELAEKGLRMGHSFTDTLWTTKDLLKLRELTYKAGMLIDEGLRIEVSRGEWE</sequence>
<accession>A0A6M3LHX1</accession>
<proteinExistence type="predicted"/>
<evidence type="ECO:0000313" key="1">
    <source>
        <dbReference type="EMBL" id="QJA92495.1"/>
    </source>
</evidence>
<gene>
    <name evidence="1" type="ORF">MM415B04643_0012</name>
</gene>
<name>A0A6M3LHX1_9ZZZZ</name>
<dbReference type="AlphaFoldDB" id="A0A6M3LHX1"/>
<dbReference type="EMBL" id="MT143071">
    <property type="protein sequence ID" value="QJA92495.1"/>
    <property type="molecule type" value="Genomic_DNA"/>
</dbReference>
<reference evidence="1" key="1">
    <citation type="submission" date="2020-03" db="EMBL/GenBank/DDBJ databases">
        <title>The deep terrestrial virosphere.</title>
        <authorList>
            <person name="Holmfeldt K."/>
            <person name="Nilsson E."/>
            <person name="Simone D."/>
            <person name="Lopez-Fernandez M."/>
            <person name="Wu X."/>
            <person name="de Brujin I."/>
            <person name="Lundin D."/>
            <person name="Andersson A."/>
            <person name="Bertilsson S."/>
            <person name="Dopson M."/>
        </authorList>
    </citation>
    <scope>NUCLEOTIDE SEQUENCE</scope>
    <source>
        <strain evidence="1">MM415B04643</strain>
    </source>
</reference>